<keyword evidence="2" id="KW-1185">Reference proteome</keyword>
<sequence>MLIQSLIRFLPSTISLFVVGIIAVSCIGKPDADVLYKALKPGEAQFVVRMDGDDFYKEDSRFKGEVTVRPSSIRLNLFDQYESNTIITLGGNRLLEKRPVDQLITLNDQSLNSVMIGRVRDKKERTGDGFILTEGTVTIDHLSDEKIVIRFAGKTGNFNTMNNRDTWKKLEALLVYRKPTITVPTGDRQTLFY</sequence>
<accession>A0ABX0QJL0</accession>
<evidence type="ECO:0008006" key="3">
    <source>
        <dbReference type="Google" id="ProtNLM"/>
    </source>
</evidence>
<proteinExistence type="predicted"/>
<dbReference type="Proteomes" id="UP000606008">
    <property type="component" value="Unassembled WGS sequence"/>
</dbReference>
<evidence type="ECO:0000313" key="2">
    <source>
        <dbReference type="Proteomes" id="UP000606008"/>
    </source>
</evidence>
<name>A0ABX0QJL0_9BACT</name>
<reference evidence="1" key="1">
    <citation type="submission" date="2024-05" db="EMBL/GenBank/DDBJ databases">
        <authorList>
            <person name="Jung D.-H."/>
        </authorList>
    </citation>
    <scope>NUCLEOTIDE SEQUENCE</scope>
    <source>
        <strain evidence="1">JA-25</strain>
    </source>
</reference>
<organism evidence="1 2">
    <name type="scientific">Fibrivirga algicola</name>
    <dbReference type="NCBI Taxonomy" id="2950420"/>
    <lineage>
        <taxon>Bacteria</taxon>
        <taxon>Pseudomonadati</taxon>
        <taxon>Bacteroidota</taxon>
        <taxon>Cytophagia</taxon>
        <taxon>Cytophagales</taxon>
        <taxon>Spirosomataceae</taxon>
        <taxon>Fibrivirga</taxon>
    </lineage>
</organism>
<evidence type="ECO:0000313" key="1">
    <source>
        <dbReference type="EMBL" id="NID12008.1"/>
    </source>
</evidence>
<protein>
    <recommendedName>
        <fullName evidence="3">LPS export ABC transporter periplasmic protein LptC</fullName>
    </recommendedName>
</protein>
<gene>
    <name evidence="1" type="ORF">F7231_17685</name>
</gene>
<dbReference type="EMBL" id="WAEL01000006">
    <property type="protein sequence ID" value="NID12008.1"/>
    <property type="molecule type" value="Genomic_DNA"/>
</dbReference>
<comment type="caution">
    <text evidence="1">The sequence shown here is derived from an EMBL/GenBank/DDBJ whole genome shotgun (WGS) entry which is preliminary data.</text>
</comment>
<dbReference type="RefSeq" id="WP_166692884.1">
    <property type="nucleotide sequence ID" value="NZ_WAEL01000006.1"/>
</dbReference>